<dbReference type="InterPro" id="IPR008303">
    <property type="entry name" value="Methan_mark_14"/>
</dbReference>
<gene>
    <name evidence="1" type="ORF">MmiAt1_15360</name>
</gene>
<name>A0ABU3VRA0_9EURY</name>
<dbReference type="RefSeq" id="WP_318786368.1">
    <property type="nucleotide sequence ID" value="NZ_JAWDKC010000028.1"/>
</dbReference>
<evidence type="ECO:0000313" key="2">
    <source>
        <dbReference type="Proteomes" id="UP001272052"/>
    </source>
</evidence>
<dbReference type="Proteomes" id="UP001272052">
    <property type="component" value="Unassembled WGS sequence"/>
</dbReference>
<evidence type="ECO:0000313" key="1">
    <source>
        <dbReference type="EMBL" id="MDV0445932.1"/>
    </source>
</evidence>
<protein>
    <recommendedName>
        <fullName evidence="3">Methanogenesis marker 14 protein</fullName>
    </recommendedName>
</protein>
<dbReference type="PIRSF" id="PIRSF016937">
    <property type="entry name" value="UCP016937"/>
    <property type="match status" value="1"/>
</dbReference>
<dbReference type="EMBL" id="JAWDKC010000028">
    <property type="protein sequence ID" value="MDV0445932.1"/>
    <property type="molecule type" value="Genomic_DNA"/>
</dbReference>
<dbReference type="NCBIfam" id="TIGR03285">
    <property type="entry name" value="methan_mark_14"/>
    <property type="match status" value="1"/>
</dbReference>
<dbReference type="Pfam" id="PF09887">
    <property type="entry name" value="DUF2114"/>
    <property type="match status" value="1"/>
</dbReference>
<accession>A0ABU3VRA0</accession>
<proteinExistence type="predicted"/>
<reference evidence="1 2" key="1">
    <citation type="submission" date="2023-06" db="EMBL/GenBank/DDBJ databases">
        <title>Genome sequence of Methanimicrococcus sp. At1.</title>
        <authorList>
            <person name="Protasov E."/>
            <person name="Platt K."/>
            <person name="Poehlein A."/>
            <person name="Daniel R."/>
            <person name="Brune A."/>
        </authorList>
    </citation>
    <scope>NUCLEOTIDE SEQUENCE [LARGE SCALE GENOMIC DNA]</scope>
    <source>
        <strain evidence="1 2">At1</strain>
    </source>
</reference>
<sequence>MSAEHEFAGSRFLGKKNNRNKLNITDSSFIVASVEAGNTTTKCILTSTDLKTGMTEVIGKHVRLTRDIQKPAETSEIFGKTIGGTELTKETLAELIRDTIHRALSEKNLTADDVHFVVRSTGVTAQTGEQLEMIILALAQGCLLAGFPPRKMTGYLSLNNMPDQLKPYSYLEQVYFDGAVAGVRPPAGPGEGIVSNEMEGELALAGIKEAGKHSGADIRNPCVAIDMGTTLSGRIADSSGPYAKTVANFCGYAGAAVDALIQKIDPDKKSAYELIGSENETTGLLDEIFKEIEKTKNEIMKSVRIMKIPDGLTCFGPFAVNAKAANEAGLALFGCDIGENGSDIEKLSEIGKAIYEAGGMSAVSALADEIMSEISVSLIDCIKKEGLLRDEAIIGMTGRAGTTGKKKELTIEKLKQRNIIADPEKKLIFTEDGLARGAAVMARCMNSLGCPNNPIGGRRGGKCIMKERQEFQNMK</sequence>
<comment type="caution">
    <text evidence="1">The sequence shown here is derived from an EMBL/GenBank/DDBJ whole genome shotgun (WGS) entry which is preliminary data.</text>
</comment>
<evidence type="ECO:0008006" key="3">
    <source>
        <dbReference type="Google" id="ProtNLM"/>
    </source>
</evidence>
<organism evidence="1 2">
    <name type="scientific">Methanimicrococcus hacksteinii</name>
    <dbReference type="NCBI Taxonomy" id="3028293"/>
    <lineage>
        <taxon>Archaea</taxon>
        <taxon>Methanobacteriati</taxon>
        <taxon>Methanobacteriota</taxon>
        <taxon>Stenosarchaea group</taxon>
        <taxon>Methanomicrobia</taxon>
        <taxon>Methanosarcinales</taxon>
        <taxon>Methanosarcinaceae</taxon>
        <taxon>Methanimicrococcus</taxon>
    </lineage>
</organism>
<keyword evidence="2" id="KW-1185">Reference proteome</keyword>